<evidence type="ECO:0000313" key="3">
    <source>
        <dbReference type="Proteomes" id="UP000324800"/>
    </source>
</evidence>
<sequence length="179" mass="20450">MVTSLTEQEIEQIIQYEEANERQELQSERKQRPDNESKSKTVWKAAISSMFDSKNKKACGTQIREEAGDVLVTLVGYLNRDIKKINRLSSAVSAQKYIQDKHLGNRFNVREQDLDDNTATPNNTVTSACGSVHPQAIHFNAQTKWFKTSKNCFFSSQFRSNVILLHDTIEVESSNQYSK</sequence>
<organism evidence="2 3">
    <name type="scientific">Streblomastix strix</name>
    <dbReference type="NCBI Taxonomy" id="222440"/>
    <lineage>
        <taxon>Eukaryota</taxon>
        <taxon>Metamonada</taxon>
        <taxon>Preaxostyla</taxon>
        <taxon>Oxymonadida</taxon>
        <taxon>Streblomastigidae</taxon>
        <taxon>Streblomastix</taxon>
    </lineage>
</organism>
<reference evidence="2 3" key="1">
    <citation type="submission" date="2019-03" db="EMBL/GenBank/DDBJ databases">
        <title>Single cell metagenomics reveals metabolic interactions within the superorganism composed of flagellate Streblomastix strix and complex community of Bacteroidetes bacteria on its surface.</title>
        <authorList>
            <person name="Treitli S.C."/>
            <person name="Kolisko M."/>
            <person name="Husnik F."/>
            <person name="Keeling P."/>
            <person name="Hampl V."/>
        </authorList>
    </citation>
    <scope>NUCLEOTIDE SEQUENCE [LARGE SCALE GENOMIC DNA]</scope>
    <source>
        <strain evidence="2">ST1C</strain>
    </source>
</reference>
<dbReference type="EMBL" id="SNRW01001840">
    <property type="protein sequence ID" value="KAA6394819.1"/>
    <property type="molecule type" value="Genomic_DNA"/>
</dbReference>
<dbReference type="Proteomes" id="UP000324800">
    <property type="component" value="Unassembled WGS sequence"/>
</dbReference>
<evidence type="ECO:0000313" key="2">
    <source>
        <dbReference type="EMBL" id="KAA6394819.1"/>
    </source>
</evidence>
<accession>A0A5J4WKJ5</accession>
<dbReference type="AlphaFoldDB" id="A0A5J4WKJ5"/>
<name>A0A5J4WKJ5_9EUKA</name>
<feature type="region of interest" description="Disordered" evidence="1">
    <location>
        <begin position="19"/>
        <end position="40"/>
    </location>
</feature>
<gene>
    <name evidence="2" type="ORF">EZS28_009652</name>
</gene>
<evidence type="ECO:0000256" key="1">
    <source>
        <dbReference type="SAM" id="MobiDB-lite"/>
    </source>
</evidence>
<proteinExistence type="predicted"/>
<feature type="compositionally biased region" description="Basic and acidic residues" evidence="1">
    <location>
        <begin position="19"/>
        <end position="39"/>
    </location>
</feature>
<protein>
    <submittedName>
        <fullName evidence="2">Uncharacterized protein</fullName>
    </submittedName>
</protein>
<comment type="caution">
    <text evidence="2">The sequence shown here is derived from an EMBL/GenBank/DDBJ whole genome shotgun (WGS) entry which is preliminary data.</text>
</comment>